<keyword evidence="4" id="KW-1185">Reference proteome</keyword>
<comment type="similarity">
    <text evidence="1">Belongs to the universal stress protein A family.</text>
</comment>
<dbReference type="EMBL" id="CP032100">
    <property type="protein sequence ID" value="AXX89575.1"/>
    <property type="molecule type" value="Genomic_DNA"/>
</dbReference>
<protein>
    <submittedName>
        <fullName evidence="3">UspA domain-containing protein</fullName>
    </submittedName>
</protein>
<feature type="domain" description="UspA" evidence="2">
    <location>
        <begin position="5"/>
        <end position="132"/>
    </location>
</feature>
<dbReference type="Proteomes" id="UP000263040">
    <property type="component" value="Chromosome"/>
</dbReference>
<dbReference type="InterPro" id="IPR014729">
    <property type="entry name" value="Rossmann-like_a/b/a_fold"/>
</dbReference>
<dbReference type="PANTHER" id="PTHR46268">
    <property type="entry name" value="STRESS RESPONSE PROTEIN NHAX"/>
    <property type="match status" value="1"/>
</dbReference>
<organism evidence="3 4">
    <name type="scientific">Arcobacter suis CECT 7833</name>
    <dbReference type="NCBI Taxonomy" id="663365"/>
    <lineage>
        <taxon>Bacteria</taxon>
        <taxon>Pseudomonadati</taxon>
        <taxon>Campylobacterota</taxon>
        <taxon>Epsilonproteobacteria</taxon>
        <taxon>Campylobacterales</taxon>
        <taxon>Arcobacteraceae</taxon>
        <taxon>Arcobacter</taxon>
    </lineage>
</organism>
<dbReference type="CDD" id="cd00293">
    <property type="entry name" value="USP-like"/>
    <property type="match status" value="1"/>
</dbReference>
<accession>A0AAD0SQF1</accession>
<gene>
    <name evidence="3" type="ORF">ASUIS_1087</name>
</gene>
<dbReference type="InterPro" id="IPR006016">
    <property type="entry name" value="UspA"/>
</dbReference>
<dbReference type="KEGG" id="asui:ASUIS_1087"/>
<dbReference type="RefSeq" id="WP_118886117.1">
    <property type="nucleotide sequence ID" value="NZ_CP032100.1"/>
</dbReference>
<proteinExistence type="inferred from homology"/>
<evidence type="ECO:0000313" key="4">
    <source>
        <dbReference type="Proteomes" id="UP000263040"/>
    </source>
</evidence>
<dbReference type="Pfam" id="PF00582">
    <property type="entry name" value="Usp"/>
    <property type="match status" value="1"/>
</dbReference>
<name>A0AAD0SQF1_9BACT</name>
<dbReference type="SUPFAM" id="SSF52402">
    <property type="entry name" value="Adenine nucleotide alpha hydrolases-like"/>
    <property type="match status" value="2"/>
</dbReference>
<reference evidence="3 4" key="1">
    <citation type="submission" date="2018-08" db="EMBL/GenBank/DDBJ databases">
        <title>Complete genome of the Arcobacter suis type strain LMG 26152.</title>
        <authorList>
            <person name="Miller W.G."/>
            <person name="Yee E."/>
            <person name="Bono J.L."/>
        </authorList>
    </citation>
    <scope>NUCLEOTIDE SEQUENCE [LARGE SCALE GENOMIC DNA]</scope>
    <source>
        <strain evidence="3 4">CECT 7833</strain>
    </source>
</reference>
<dbReference type="Gene3D" id="3.40.50.620">
    <property type="entry name" value="HUPs"/>
    <property type="match status" value="2"/>
</dbReference>
<evidence type="ECO:0000259" key="2">
    <source>
        <dbReference type="Pfam" id="PF00582"/>
    </source>
</evidence>
<evidence type="ECO:0000313" key="3">
    <source>
        <dbReference type="EMBL" id="AXX89575.1"/>
    </source>
</evidence>
<dbReference type="PANTHER" id="PTHR46268:SF6">
    <property type="entry name" value="UNIVERSAL STRESS PROTEIN UP12"/>
    <property type="match status" value="1"/>
</dbReference>
<dbReference type="AlphaFoldDB" id="A0AAD0SQF1"/>
<evidence type="ECO:0000256" key="1">
    <source>
        <dbReference type="ARBA" id="ARBA00008791"/>
    </source>
</evidence>
<sequence length="274" mass="32257">MRKNKILFATDFSQKSFKIIENILKYIQNKENELYIIHVIKNQLLEEKLDKELTKKKGFKILKKYFPTLIEENFFCINGNIEDQIAYHTDKLMVSLVILGYSKKDDFISRFFESSNTKDIVRNLNTPSLIIKSKKSISFDNILIPTDLSLESKNYINEVSKLFPDAKIKIYYAYSIPYEKKLNFYSFEEKINESQNEAKQTLLKTAHDFYNSLEIKNKSKFILKESELSVENLIKDSKNIEPDLIAVHTTGFFSFFAFYLVEHSKINILIKKMN</sequence>